<dbReference type="SUPFAM" id="SSF52540">
    <property type="entry name" value="P-loop containing nucleoside triphosphate hydrolases"/>
    <property type="match status" value="1"/>
</dbReference>
<evidence type="ECO:0000313" key="8">
    <source>
        <dbReference type="Proteomes" id="UP000028500"/>
    </source>
</evidence>
<feature type="domain" description="ABC transporter" evidence="6">
    <location>
        <begin position="113"/>
        <end position="212"/>
    </location>
</feature>
<dbReference type="GO" id="GO:0005886">
    <property type="term" value="C:plasma membrane"/>
    <property type="evidence" value="ECO:0007669"/>
    <property type="project" value="UniProtKB-SubCell"/>
</dbReference>
<evidence type="ECO:0000256" key="2">
    <source>
        <dbReference type="ARBA" id="ARBA00022692"/>
    </source>
</evidence>
<sequence>MPVGIWLFAGGQVTLSVLFIVLLVALTWGWLGHLLSLAEVLVFLIAAVRFFRPLLNMSMFLAELNYFGLSVGRIQKVFEIPELFQGNLRPDITAMRIRLENIGFAYPDQPALFNNLNLLIEENKITALVGPSGSGKSTLASLIARFWDIEQGNIWVGEQHNPINLAEMDAEYWQRFLSVVFQKNYMLNDTIANNLKIARPDATEEQLLSICRSAQLLPLLNKLPEGLDTYIGAGGRSPFRRRIAAPLDCQSIIKRCASGDFRRSYGLS</sequence>
<dbReference type="GO" id="GO:0005524">
    <property type="term" value="F:ATP binding"/>
    <property type="evidence" value="ECO:0007669"/>
    <property type="project" value="InterPro"/>
</dbReference>
<keyword evidence="8" id="KW-1185">Reference proteome</keyword>
<dbReference type="PANTHER" id="PTHR24221:SF654">
    <property type="entry name" value="ATP-BINDING CASSETTE SUB-FAMILY B MEMBER 6"/>
    <property type="match status" value="1"/>
</dbReference>
<protein>
    <submittedName>
        <fullName evidence="7">ABC transporter related</fullName>
    </submittedName>
</protein>
<dbReference type="InterPro" id="IPR039421">
    <property type="entry name" value="Type_1_exporter"/>
</dbReference>
<dbReference type="PANTHER" id="PTHR24221">
    <property type="entry name" value="ATP-BINDING CASSETTE SUB-FAMILY B"/>
    <property type="match status" value="1"/>
</dbReference>
<keyword evidence="2 5" id="KW-0812">Transmembrane</keyword>
<evidence type="ECO:0000256" key="4">
    <source>
        <dbReference type="ARBA" id="ARBA00023136"/>
    </source>
</evidence>
<keyword evidence="3 5" id="KW-1133">Transmembrane helix</keyword>
<proteinExistence type="predicted"/>
<evidence type="ECO:0000259" key="6">
    <source>
        <dbReference type="Pfam" id="PF00005"/>
    </source>
</evidence>
<keyword evidence="4 5" id="KW-0472">Membrane</keyword>
<dbReference type="HOGENOM" id="CLU_1038085_0_0_6"/>
<feature type="transmembrane region" description="Helical" evidence="5">
    <location>
        <begin position="34"/>
        <end position="51"/>
    </location>
</feature>
<evidence type="ECO:0000313" key="7">
    <source>
        <dbReference type="EMBL" id="CDH19208.1"/>
    </source>
</evidence>
<organism evidence="7 8">
    <name type="scientific">Xenorhabdus bovienii str. kraussei Quebec</name>
    <dbReference type="NCBI Taxonomy" id="1398203"/>
    <lineage>
        <taxon>Bacteria</taxon>
        <taxon>Pseudomonadati</taxon>
        <taxon>Pseudomonadota</taxon>
        <taxon>Gammaproteobacteria</taxon>
        <taxon>Enterobacterales</taxon>
        <taxon>Morganellaceae</taxon>
        <taxon>Xenorhabdus</taxon>
    </lineage>
</organism>
<dbReference type="AlphaFoldDB" id="A0A077PDK1"/>
<gene>
    <name evidence="7" type="ORF">XBKQ1_1940002</name>
</gene>
<dbReference type="Pfam" id="PF00005">
    <property type="entry name" value="ABC_tran"/>
    <property type="match status" value="1"/>
</dbReference>
<dbReference type="Gene3D" id="1.20.1560.10">
    <property type="entry name" value="ABC transporter type 1, transmembrane domain"/>
    <property type="match status" value="1"/>
</dbReference>
<evidence type="ECO:0000256" key="3">
    <source>
        <dbReference type="ARBA" id="ARBA00022989"/>
    </source>
</evidence>
<comment type="caution">
    <text evidence="7">The sequence shown here is derived from an EMBL/GenBank/DDBJ whole genome shotgun (WGS) entry which is preliminary data.</text>
</comment>
<comment type="subcellular location">
    <subcellularLocation>
        <location evidence="1">Cell membrane</location>
        <topology evidence="1">Multi-pass membrane protein</topology>
    </subcellularLocation>
</comment>
<dbReference type="GO" id="GO:0016887">
    <property type="term" value="F:ATP hydrolysis activity"/>
    <property type="evidence" value="ECO:0007669"/>
    <property type="project" value="InterPro"/>
</dbReference>
<dbReference type="Proteomes" id="UP000028500">
    <property type="component" value="Unassembled WGS sequence"/>
</dbReference>
<dbReference type="InterPro" id="IPR003439">
    <property type="entry name" value="ABC_transporter-like_ATP-bd"/>
</dbReference>
<accession>A0A077PDK1</accession>
<reference evidence="7" key="1">
    <citation type="submission" date="2013-07" db="EMBL/GenBank/DDBJ databases">
        <title>Sub-species coevolution in mutualistic symbiosis.</title>
        <authorList>
            <person name="Murfin K."/>
            <person name="Klassen J."/>
            <person name="Lee M."/>
            <person name="Forst S."/>
            <person name="Stock P."/>
            <person name="Goodrich-Blair H."/>
        </authorList>
    </citation>
    <scope>NUCLEOTIDE SEQUENCE [LARGE SCALE GENOMIC DNA]</scope>
    <source>
        <strain evidence="7">Kraussei Quebec</strain>
    </source>
</reference>
<name>A0A077PDK1_XENBV</name>
<evidence type="ECO:0000256" key="5">
    <source>
        <dbReference type="SAM" id="Phobius"/>
    </source>
</evidence>
<feature type="transmembrane region" description="Helical" evidence="5">
    <location>
        <begin position="7"/>
        <end position="28"/>
    </location>
</feature>
<dbReference type="SUPFAM" id="SSF90123">
    <property type="entry name" value="ABC transporter transmembrane region"/>
    <property type="match status" value="1"/>
</dbReference>
<dbReference type="InterPro" id="IPR027417">
    <property type="entry name" value="P-loop_NTPase"/>
</dbReference>
<dbReference type="InterPro" id="IPR036640">
    <property type="entry name" value="ABC1_TM_sf"/>
</dbReference>
<dbReference type="Gene3D" id="3.40.50.300">
    <property type="entry name" value="P-loop containing nucleotide triphosphate hydrolases"/>
    <property type="match status" value="1"/>
</dbReference>
<evidence type="ECO:0000256" key="1">
    <source>
        <dbReference type="ARBA" id="ARBA00004651"/>
    </source>
</evidence>
<dbReference type="GO" id="GO:0034040">
    <property type="term" value="F:ATPase-coupled lipid transmembrane transporter activity"/>
    <property type="evidence" value="ECO:0007669"/>
    <property type="project" value="TreeGrafter"/>
</dbReference>
<dbReference type="EMBL" id="CBSY010000106">
    <property type="protein sequence ID" value="CDH19208.1"/>
    <property type="molecule type" value="Genomic_DNA"/>
</dbReference>